<protein>
    <submittedName>
        <fullName evidence="1">Uncharacterized protein</fullName>
    </submittedName>
</protein>
<proteinExistence type="predicted"/>
<dbReference type="AlphaFoldDB" id="A0A0A8XQQ0"/>
<dbReference type="EMBL" id="GBRH01281681">
    <property type="protein sequence ID" value="JAD16214.1"/>
    <property type="molecule type" value="Transcribed_RNA"/>
</dbReference>
<reference evidence="1" key="2">
    <citation type="journal article" date="2015" name="Data Brief">
        <title>Shoot transcriptome of the giant reed, Arundo donax.</title>
        <authorList>
            <person name="Barrero R.A."/>
            <person name="Guerrero F.D."/>
            <person name="Moolhuijzen P."/>
            <person name="Goolsby J.A."/>
            <person name="Tidwell J."/>
            <person name="Bellgard S.E."/>
            <person name="Bellgard M.I."/>
        </authorList>
    </citation>
    <scope>NUCLEOTIDE SEQUENCE</scope>
    <source>
        <tissue evidence="1">Shoot tissue taken approximately 20 cm above the soil surface</tissue>
    </source>
</reference>
<name>A0A0A8XQQ0_ARUDO</name>
<sequence length="73" mass="7810">MGTWALLPWSSSCCSRGRHPCCRRNRGARTGTWRSTCCRRSGTPSCTASASTATSTCRSTLHNTTGRNNGTVA</sequence>
<accession>A0A0A8XQQ0</accession>
<reference evidence="1" key="1">
    <citation type="submission" date="2014-09" db="EMBL/GenBank/DDBJ databases">
        <authorList>
            <person name="Magalhaes I.L.F."/>
            <person name="Oliveira U."/>
            <person name="Santos F.R."/>
            <person name="Vidigal T.H.D.A."/>
            <person name="Brescovit A.D."/>
            <person name="Santos A.J."/>
        </authorList>
    </citation>
    <scope>NUCLEOTIDE SEQUENCE</scope>
    <source>
        <tissue evidence="1">Shoot tissue taken approximately 20 cm above the soil surface</tissue>
    </source>
</reference>
<organism evidence="1">
    <name type="scientific">Arundo donax</name>
    <name type="common">Giant reed</name>
    <name type="synonym">Donax arundinaceus</name>
    <dbReference type="NCBI Taxonomy" id="35708"/>
    <lineage>
        <taxon>Eukaryota</taxon>
        <taxon>Viridiplantae</taxon>
        <taxon>Streptophyta</taxon>
        <taxon>Embryophyta</taxon>
        <taxon>Tracheophyta</taxon>
        <taxon>Spermatophyta</taxon>
        <taxon>Magnoliopsida</taxon>
        <taxon>Liliopsida</taxon>
        <taxon>Poales</taxon>
        <taxon>Poaceae</taxon>
        <taxon>PACMAD clade</taxon>
        <taxon>Arundinoideae</taxon>
        <taxon>Arundineae</taxon>
        <taxon>Arundo</taxon>
    </lineage>
</organism>
<evidence type="ECO:0000313" key="1">
    <source>
        <dbReference type="EMBL" id="JAD16214.1"/>
    </source>
</evidence>